<dbReference type="STRING" id="375451.RD1_2552"/>
<evidence type="ECO:0000256" key="2">
    <source>
        <dbReference type="ARBA" id="ARBA00022840"/>
    </source>
</evidence>
<evidence type="ECO:0000313" key="5">
    <source>
        <dbReference type="Proteomes" id="UP000007029"/>
    </source>
</evidence>
<organism evidence="4 5">
    <name type="scientific">Roseobacter denitrificans (strain ATCC 33942 / OCh 114)</name>
    <name type="common">Erythrobacter sp. (strain OCh 114)</name>
    <name type="synonym">Roseobacter denitrificans</name>
    <dbReference type="NCBI Taxonomy" id="375451"/>
    <lineage>
        <taxon>Bacteria</taxon>
        <taxon>Pseudomonadati</taxon>
        <taxon>Pseudomonadota</taxon>
        <taxon>Alphaproteobacteria</taxon>
        <taxon>Rhodobacterales</taxon>
        <taxon>Roseobacteraceae</taxon>
        <taxon>Roseobacter</taxon>
    </lineage>
</organism>
<evidence type="ECO:0000259" key="3">
    <source>
        <dbReference type="PROSITE" id="PS50893"/>
    </source>
</evidence>
<dbReference type="EMBL" id="CP000362">
    <property type="protein sequence ID" value="ABG32109.1"/>
    <property type="molecule type" value="Genomic_DNA"/>
</dbReference>
<dbReference type="InterPro" id="IPR017871">
    <property type="entry name" value="ABC_transporter-like_CS"/>
</dbReference>
<evidence type="ECO:0000256" key="1">
    <source>
        <dbReference type="ARBA" id="ARBA00022741"/>
    </source>
</evidence>
<dbReference type="Gene3D" id="3.40.50.300">
    <property type="entry name" value="P-loop containing nucleotide triphosphate hydrolases"/>
    <property type="match status" value="1"/>
</dbReference>
<proteinExistence type="predicted"/>
<keyword evidence="2 4" id="KW-0067">ATP-binding</keyword>
<dbReference type="AlphaFoldDB" id="Q166I4"/>
<dbReference type="InterPro" id="IPR003439">
    <property type="entry name" value="ABC_transporter-like_ATP-bd"/>
</dbReference>
<keyword evidence="1" id="KW-0547">Nucleotide-binding</keyword>
<dbReference type="GO" id="GO:0005524">
    <property type="term" value="F:ATP binding"/>
    <property type="evidence" value="ECO:0007669"/>
    <property type="project" value="UniProtKB-KW"/>
</dbReference>
<dbReference type="eggNOG" id="COG3842">
    <property type="taxonomic scope" value="Bacteria"/>
</dbReference>
<dbReference type="Proteomes" id="UP000007029">
    <property type="component" value="Chromosome"/>
</dbReference>
<dbReference type="Pfam" id="PF00005">
    <property type="entry name" value="ABC_tran"/>
    <property type="match status" value="1"/>
</dbReference>
<name>Q166I4_ROSDO</name>
<feature type="domain" description="ABC transporter" evidence="3">
    <location>
        <begin position="4"/>
        <end position="200"/>
    </location>
</feature>
<dbReference type="KEGG" id="rde:RD1_2552"/>
<protein>
    <submittedName>
        <fullName evidence="4">Glucose ABC transporter, ATP-binding subunit</fullName>
    </submittedName>
</protein>
<gene>
    <name evidence="4" type="primary">gltK</name>
    <name evidence="4" type="ordered locus">RD1_2552</name>
</gene>
<dbReference type="PANTHER" id="PTHR43875">
    <property type="entry name" value="MALTODEXTRIN IMPORT ATP-BINDING PROTEIN MSMX"/>
    <property type="match status" value="1"/>
</dbReference>
<dbReference type="PANTHER" id="PTHR43875:SF14">
    <property type="entry name" value="ABC TRANSPORTER ATP-BINDING PROTEIN"/>
    <property type="match status" value="1"/>
</dbReference>
<dbReference type="HOGENOM" id="CLU_000604_1_22_5"/>
<evidence type="ECO:0000313" key="4">
    <source>
        <dbReference type="EMBL" id="ABG32109.1"/>
    </source>
</evidence>
<keyword evidence="5" id="KW-1185">Reference proteome</keyword>
<dbReference type="PROSITE" id="PS50893">
    <property type="entry name" value="ABC_TRANSPORTER_2"/>
    <property type="match status" value="1"/>
</dbReference>
<dbReference type="GO" id="GO:0016887">
    <property type="term" value="F:ATP hydrolysis activity"/>
    <property type="evidence" value="ECO:0007669"/>
    <property type="project" value="InterPro"/>
</dbReference>
<dbReference type="InterPro" id="IPR047641">
    <property type="entry name" value="ABC_transpr_MalK/UgpC-like"/>
</dbReference>
<dbReference type="InterPro" id="IPR027417">
    <property type="entry name" value="P-loop_NTPase"/>
</dbReference>
<dbReference type="GO" id="GO:0055052">
    <property type="term" value="C:ATP-binding cassette (ABC) transporter complex, substrate-binding subunit-containing"/>
    <property type="evidence" value="ECO:0007669"/>
    <property type="project" value="TreeGrafter"/>
</dbReference>
<sequence>MAPIRDMRKLKKNYGQTEIQRDINVAIDQGDFLVLVGPSGSGTSTLLHCIAGLEPISGGFLSISGRDNSAVNPKDRDIAMVFQSYALYPTITVVKNITLGMKVRGVDPATQAQKPKQVAKQLQIEQLLSRRPGQLSGGQRQRIAMGRALVRDPKLFLFAEPNGRAPHDAQQAECMVDIVEAAGADSFVTMHLGGKGVGTAPC</sequence>
<accession>Q166I4</accession>
<reference evidence="4 5" key="1">
    <citation type="journal article" date="2007" name="J. Bacteriol.">
        <title>The complete genome sequence of Roseobacter denitrificans reveals a mixotrophic rather than photosynthetic metabolism.</title>
        <authorList>
            <person name="Swingley W.D."/>
            <person name="Sadekar S."/>
            <person name="Mastrian S.D."/>
            <person name="Matthies H.J."/>
            <person name="Hao J."/>
            <person name="Ramos H."/>
            <person name="Acharya C.R."/>
            <person name="Conrad A.L."/>
            <person name="Taylor H.L."/>
            <person name="Dejesa L.C."/>
            <person name="Shah M.K."/>
            <person name="O'huallachain M.E."/>
            <person name="Lince M.T."/>
            <person name="Blankenship R.E."/>
            <person name="Beatty J.T."/>
            <person name="Touchman J.W."/>
        </authorList>
    </citation>
    <scope>NUCLEOTIDE SEQUENCE [LARGE SCALE GENOMIC DNA]</scope>
    <source>
        <strain evidence="5">ATCC 33942 / OCh 114</strain>
    </source>
</reference>
<dbReference type="SUPFAM" id="SSF52540">
    <property type="entry name" value="P-loop containing nucleoside triphosphate hydrolases"/>
    <property type="match status" value="1"/>
</dbReference>
<dbReference type="PROSITE" id="PS00211">
    <property type="entry name" value="ABC_TRANSPORTER_1"/>
    <property type="match status" value="1"/>
</dbReference>